<feature type="transmembrane region" description="Helical" evidence="1">
    <location>
        <begin position="415"/>
        <end position="436"/>
    </location>
</feature>
<accession>A0ABT9NF44</accession>
<organism evidence="2 3">
    <name type="scientific">Trueperella bonasi</name>
    <dbReference type="NCBI Taxonomy" id="312286"/>
    <lineage>
        <taxon>Bacteria</taxon>
        <taxon>Bacillati</taxon>
        <taxon>Actinomycetota</taxon>
        <taxon>Actinomycetes</taxon>
        <taxon>Actinomycetales</taxon>
        <taxon>Actinomycetaceae</taxon>
        <taxon>Trueperella</taxon>
    </lineage>
</organism>
<keyword evidence="1" id="KW-0812">Transmembrane</keyword>
<dbReference type="Proteomes" id="UP001243212">
    <property type="component" value="Unassembled WGS sequence"/>
</dbReference>
<feature type="transmembrane region" description="Helical" evidence="1">
    <location>
        <begin position="231"/>
        <end position="248"/>
    </location>
</feature>
<dbReference type="EMBL" id="JAUSQX010000001">
    <property type="protein sequence ID" value="MDP9806014.1"/>
    <property type="molecule type" value="Genomic_DNA"/>
</dbReference>
<sequence>MRPKTSAGRVRFIGIFWGLVFVVWLWIWTNPIPSRDDLLWATRSGHAFGKTSLRSVLASTWDDLVDRNGRIADGAAQLIFSTQGLIGPIMALILTAFSVSVWALLRELVKIRARDDQAVPTVVRDLTMLVTAAMFVWVSVAHEPDYAESTVFFMSATIGYFGGSALLFAFLTLHTKLYSARNTSGRRWNTWAALSVVLAIIGGLWNEIVGLVIFGFVSATVVFSRGRTSRFRWYSVVVLVLSALRFLTPGLYSRSERVWQPAVFDELSTLERQLMLAIRALVGMTNIQFIAVVMFAIAYSVYMWWESERFAQHTGLSRKILCVQGVTTALTLVVSRTINTNAQIATRADIEVVFCTKRTLVFLVLVSILAALFVTQAVLLWRNHAHGIPAALWILAPTAFILPMYLGTPQGRQTYFFLFFLLFTTAAVAFMYSPAISTQNPHAQGANYSAAACLLIFAAVVGPSFRAGYFTVTDYRINKATWATFPAQVREYKEGNISTIHLPREMPIKHSNGSYYIGEFADAPELLGQYYDVPASAIVHELQE</sequence>
<feature type="transmembrane region" description="Helical" evidence="1">
    <location>
        <begin position="387"/>
        <end position="408"/>
    </location>
</feature>
<feature type="transmembrane region" description="Helical" evidence="1">
    <location>
        <begin position="191"/>
        <end position="219"/>
    </location>
</feature>
<reference evidence="2 3" key="1">
    <citation type="submission" date="2023-07" db="EMBL/GenBank/DDBJ databases">
        <title>Sequencing the genomes of 1000 actinobacteria strains.</title>
        <authorList>
            <person name="Klenk H.-P."/>
        </authorList>
    </citation>
    <scope>NUCLEOTIDE SEQUENCE [LARGE SCALE GENOMIC DNA]</scope>
    <source>
        <strain evidence="2 3">DSM 17163</strain>
    </source>
</reference>
<dbReference type="RefSeq" id="WP_307682261.1">
    <property type="nucleotide sequence ID" value="NZ_JAUSQX010000001.1"/>
</dbReference>
<keyword evidence="1" id="KW-0472">Membrane</keyword>
<feature type="transmembrane region" description="Helical" evidence="1">
    <location>
        <begin position="12"/>
        <end position="29"/>
    </location>
</feature>
<feature type="transmembrane region" description="Helical" evidence="1">
    <location>
        <begin position="280"/>
        <end position="305"/>
    </location>
</feature>
<keyword evidence="1" id="KW-1133">Transmembrane helix</keyword>
<feature type="transmembrane region" description="Helical" evidence="1">
    <location>
        <begin position="117"/>
        <end position="138"/>
    </location>
</feature>
<feature type="transmembrane region" description="Helical" evidence="1">
    <location>
        <begin position="448"/>
        <end position="469"/>
    </location>
</feature>
<keyword evidence="3" id="KW-1185">Reference proteome</keyword>
<gene>
    <name evidence="2" type="ORF">J2S70_000596</name>
</gene>
<name>A0ABT9NF44_9ACTO</name>
<comment type="caution">
    <text evidence="2">The sequence shown here is derived from an EMBL/GenBank/DDBJ whole genome shotgun (WGS) entry which is preliminary data.</text>
</comment>
<evidence type="ECO:0000256" key="1">
    <source>
        <dbReference type="SAM" id="Phobius"/>
    </source>
</evidence>
<proteinExistence type="predicted"/>
<feature type="transmembrane region" description="Helical" evidence="1">
    <location>
        <begin position="317"/>
        <end position="338"/>
    </location>
</feature>
<protein>
    <submittedName>
        <fullName evidence="2">Nitrogen fixation-related uncharacterized protein</fullName>
    </submittedName>
</protein>
<feature type="transmembrane region" description="Helical" evidence="1">
    <location>
        <begin position="85"/>
        <end position="105"/>
    </location>
</feature>
<evidence type="ECO:0000313" key="3">
    <source>
        <dbReference type="Proteomes" id="UP001243212"/>
    </source>
</evidence>
<feature type="transmembrane region" description="Helical" evidence="1">
    <location>
        <begin position="150"/>
        <end position="171"/>
    </location>
</feature>
<feature type="transmembrane region" description="Helical" evidence="1">
    <location>
        <begin position="359"/>
        <end position="381"/>
    </location>
</feature>
<evidence type="ECO:0000313" key="2">
    <source>
        <dbReference type="EMBL" id="MDP9806014.1"/>
    </source>
</evidence>